<dbReference type="KEGG" id="pfh:PFHG_01519"/>
<organism evidence="1 2">
    <name type="scientific">Plasmodium falciparum (isolate HB3)</name>
    <dbReference type="NCBI Taxonomy" id="137071"/>
    <lineage>
        <taxon>Eukaryota</taxon>
        <taxon>Sar</taxon>
        <taxon>Alveolata</taxon>
        <taxon>Apicomplexa</taxon>
        <taxon>Aconoidasida</taxon>
        <taxon>Haemosporida</taxon>
        <taxon>Plasmodiidae</taxon>
        <taxon>Plasmodium</taxon>
        <taxon>Plasmodium (Laverania)</taxon>
    </lineage>
</organism>
<dbReference type="VEuPathDB" id="PlasmoDB:PfHB3_110049000"/>
<sequence>MNPLLEYKRIKQALSNSSNINSFQHKKDVIINKDRNNIVRHKKINEYKYNKSLKHEKNKSKRDNIEYVKYNNNDFVINKGDTRKNDEEEEYTLLIPEDDTINKNKINLTKYEYCYICDMAKPCECPDNYCPYEDNNNWKSRTIKSNIHSNLTEISNIIENIQTNKRKNENSTITNMKKNPIKNNQTIMKYKDKKKEINKTLSAYEKFYLEKMKVVKHKLNEVKNKSDENWDVNKELNKYLNEVANVKYGEICHMFEKRLDALRDIEKKHLNLLVNLFDEHKEMEDVIFHMINEK</sequence>
<gene>
    <name evidence="1" type="ORF">PFHG_01519</name>
</gene>
<dbReference type="Proteomes" id="UP000054289">
    <property type="component" value="Unassembled WGS sequence"/>
</dbReference>
<proteinExistence type="predicted"/>
<reference evidence="2" key="2">
    <citation type="submission" date="2006-03" db="EMBL/GenBank/DDBJ databases">
        <title>The genome sequence of the Plasmodium falciparum HB3.</title>
        <authorList>
            <consortium name="The Broad Institute Genome Sequencing Platform"/>
            <person name="Birren B."/>
            <person name="Lander E."/>
            <person name="Galagan J."/>
            <person name="Nusbaum C."/>
            <person name="Devon K."/>
            <person name="Henn M."/>
            <person name="Jaffe D."/>
            <person name="Butler J."/>
            <person name="Alvarez P."/>
            <person name="Gnerre S."/>
            <person name="Grabherr M."/>
            <person name="Kleber M."/>
            <person name="Mauceli E."/>
            <person name="Brockman W."/>
            <person name="MacCallum I.A."/>
            <person name="Rounsley S."/>
            <person name="Young S."/>
            <person name="LaButti K."/>
            <person name="Pushparaj V."/>
            <person name="DeCaprio D."/>
            <person name="Crawford M."/>
            <person name="Koehrsen M."/>
            <person name="Engels R."/>
            <person name="Montgomery P."/>
            <person name="Pearson M."/>
            <person name="Howarth C."/>
            <person name="Larson L."/>
            <person name="Luoma S."/>
            <person name="White J."/>
            <person name="Kodira C."/>
            <person name="Zeng Q."/>
            <person name="Oleary S."/>
            <person name="Yandava C."/>
            <person name="Alvarado L."/>
            <person name="Wirth D."/>
            <person name="Volkman S."/>
            <person name="Hartl D."/>
        </authorList>
    </citation>
    <scope>NUCLEOTIDE SEQUENCE [LARGE SCALE GENOMIC DNA]</scope>
</reference>
<dbReference type="EMBL" id="CH671945">
    <property type="protein sequence ID" value="KOB59801.1"/>
    <property type="molecule type" value="Genomic_DNA"/>
</dbReference>
<accession>A0A0L7K9R3</accession>
<dbReference type="AlphaFoldDB" id="A0A0L7K9R3"/>
<evidence type="ECO:0000313" key="2">
    <source>
        <dbReference type="Proteomes" id="UP000054289"/>
    </source>
</evidence>
<name>A0A0L7K9R3_PLAFX</name>
<dbReference type="OrthoDB" id="375106at2759"/>
<protein>
    <submittedName>
        <fullName evidence="1">Uncharacterized protein</fullName>
    </submittedName>
</protein>
<evidence type="ECO:0000313" key="1">
    <source>
        <dbReference type="EMBL" id="KOB59801.1"/>
    </source>
</evidence>
<dbReference type="OMA" id="EYCYICE"/>
<reference evidence="1 2" key="1">
    <citation type="submission" date="2006-03" db="EMBL/GenBank/DDBJ databases">
        <title>Annotation of Plasmodium falciparum HB3.</title>
        <authorList>
            <consortium name="The Broad Institute Genome Sequencing Platform"/>
            <person name="Volkman S.K."/>
            <person name="Neafsey D.E."/>
            <person name="Dash A.P."/>
            <person name="Chitnis C.E."/>
            <person name="Hartl D.L."/>
            <person name="Young S.K."/>
            <person name="Zeng Q."/>
            <person name="Koehrsen M."/>
            <person name="Alvarado L."/>
            <person name="Berlin A."/>
            <person name="Borenstein D."/>
            <person name="Chapman S.B."/>
            <person name="Chen Z."/>
            <person name="Engels R."/>
            <person name="Freedman E."/>
            <person name="Gellesch M."/>
            <person name="Goldberg J."/>
            <person name="Griggs A."/>
            <person name="Gujja S."/>
            <person name="Heilman E.R."/>
            <person name="Heiman D.I."/>
            <person name="Howarth C."/>
            <person name="Jen D."/>
            <person name="Larson L."/>
            <person name="Mehta T."/>
            <person name="Neiman D."/>
            <person name="Park D."/>
            <person name="Pearson M."/>
            <person name="Roberts A."/>
            <person name="Saif S."/>
            <person name="Shea T."/>
            <person name="Shenoy N."/>
            <person name="Sisk P."/>
            <person name="Stolte C."/>
            <person name="Sykes S."/>
            <person name="Walk T."/>
            <person name="White J."/>
            <person name="Yandava C."/>
            <person name="Haas B."/>
            <person name="Henn M.R."/>
            <person name="Nusbaum C."/>
            <person name="Birren B."/>
        </authorList>
    </citation>
    <scope>NUCLEOTIDE SEQUENCE [LARGE SCALE GENOMIC DNA]</scope>
    <source>
        <strain evidence="1">HB3</strain>
    </source>
</reference>
<dbReference type="SMR" id="A0A0L7K9R3"/>